<sequence length="267" mass="28928">MEDQCRINTFGRAPVELAVAAAHRVRAPLVHAQAAFVAQPAAAAPLPRGEPVRVLHALPALGAVQAQAGVPPAVVRGVLQVEELRLRDAAERVHHGAPVVRAVAGAHALSVHVQLLRLVVLAPQVVADLPEVGQLRPAGLDAAALRHAVTSADALHRRLHCLLETTVNHPHPRFRAMSRGASARTYQPPRRVVVQVDSGPGVLPRLLRVHVLSSPVFPFLETSQPQLSRSPRLQFRVRVYMTPAALMAWTKEVSLVADDREKRQINL</sequence>
<evidence type="ECO:0000313" key="1">
    <source>
        <dbReference type="EMBL" id="TNN29636.1"/>
    </source>
</evidence>
<name>A0A4Z2EL73_9TELE</name>
<dbReference type="EMBL" id="SRLO01005416">
    <property type="protein sequence ID" value="TNN29636.1"/>
    <property type="molecule type" value="Genomic_DNA"/>
</dbReference>
<comment type="caution">
    <text evidence="1">The sequence shown here is derived from an EMBL/GenBank/DDBJ whole genome shotgun (WGS) entry which is preliminary data.</text>
</comment>
<evidence type="ECO:0000313" key="2">
    <source>
        <dbReference type="Proteomes" id="UP000314294"/>
    </source>
</evidence>
<dbReference type="Proteomes" id="UP000314294">
    <property type="component" value="Unassembled WGS sequence"/>
</dbReference>
<accession>A0A4Z2EL73</accession>
<proteinExistence type="predicted"/>
<keyword evidence="2" id="KW-1185">Reference proteome</keyword>
<reference evidence="1 2" key="1">
    <citation type="submission" date="2019-03" db="EMBL/GenBank/DDBJ databases">
        <title>First draft genome of Liparis tanakae, snailfish: a comprehensive survey of snailfish specific genes.</title>
        <authorList>
            <person name="Kim W."/>
            <person name="Song I."/>
            <person name="Jeong J.-H."/>
            <person name="Kim D."/>
            <person name="Kim S."/>
            <person name="Ryu S."/>
            <person name="Song J.Y."/>
            <person name="Lee S.K."/>
        </authorList>
    </citation>
    <scope>NUCLEOTIDE SEQUENCE [LARGE SCALE GENOMIC DNA]</scope>
    <source>
        <tissue evidence="1">Muscle</tissue>
    </source>
</reference>
<protein>
    <submittedName>
        <fullName evidence="1">Uncharacterized protein</fullName>
    </submittedName>
</protein>
<gene>
    <name evidence="1" type="ORF">EYF80_060218</name>
</gene>
<dbReference type="AlphaFoldDB" id="A0A4Z2EL73"/>
<organism evidence="1 2">
    <name type="scientific">Liparis tanakae</name>
    <name type="common">Tanaka's snailfish</name>
    <dbReference type="NCBI Taxonomy" id="230148"/>
    <lineage>
        <taxon>Eukaryota</taxon>
        <taxon>Metazoa</taxon>
        <taxon>Chordata</taxon>
        <taxon>Craniata</taxon>
        <taxon>Vertebrata</taxon>
        <taxon>Euteleostomi</taxon>
        <taxon>Actinopterygii</taxon>
        <taxon>Neopterygii</taxon>
        <taxon>Teleostei</taxon>
        <taxon>Neoteleostei</taxon>
        <taxon>Acanthomorphata</taxon>
        <taxon>Eupercaria</taxon>
        <taxon>Perciformes</taxon>
        <taxon>Cottioidei</taxon>
        <taxon>Cottales</taxon>
        <taxon>Liparidae</taxon>
        <taxon>Liparis</taxon>
    </lineage>
</organism>